<dbReference type="InterPro" id="IPR036179">
    <property type="entry name" value="Ig-like_dom_sf"/>
</dbReference>
<accession>A0A8T2KM77</accession>
<organism evidence="9 10">
    <name type="scientific">Hymenochirus boettgeri</name>
    <name type="common">Congo dwarf clawed frog</name>
    <dbReference type="NCBI Taxonomy" id="247094"/>
    <lineage>
        <taxon>Eukaryota</taxon>
        <taxon>Metazoa</taxon>
        <taxon>Chordata</taxon>
        <taxon>Craniata</taxon>
        <taxon>Vertebrata</taxon>
        <taxon>Euteleostomi</taxon>
        <taxon>Amphibia</taxon>
        <taxon>Batrachia</taxon>
        <taxon>Anura</taxon>
        <taxon>Pipoidea</taxon>
        <taxon>Pipidae</taxon>
        <taxon>Pipinae</taxon>
        <taxon>Hymenochirus</taxon>
    </lineage>
</organism>
<keyword evidence="6" id="KW-1015">Disulfide bond</keyword>
<dbReference type="Proteomes" id="UP000812440">
    <property type="component" value="Chromosome 1"/>
</dbReference>
<keyword evidence="5" id="KW-0472">Membrane</keyword>
<dbReference type="GO" id="GO:0005886">
    <property type="term" value="C:plasma membrane"/>
    <property type="evidence" value="ECO:0007669"/>
    <property type="project" value="UniProtKB-SubCell"/>
</dbReference>
<keyword evidence="4" id="KW-0391">Immunity</keyword>
<keyword evidence="7" id="KW-0325">Glycoprotein</keyword>
<keyword evidence="3" id="KW-0732">Signal</keyword>
<dbReference type="PANTHER" id="PTHR19433">
    <property type="entry name" value="T-CELL RECEPTOR ALPHA CHAIN V REGION-RELATED"/>
    <property type="match status" value="1"/>
</dbReference>
<evidence type="ECO:0000256" key="6">
    <source>
        <dbReference type="ARBA" id="ARBA00023157"/>
    </source>
</evidence>
<proteinExistence type="predicted"/>
<gene>
    <name evidence="9" type="ORF">GDO86_001608</name>
</gene>
<dbReference type="PROSITE" id="PS50835">
    <property type="entry name" value="IG_LIKE"/>
    <property type="match status" value="1"/>
</dbReference>
<evidence type="ECO:0000256" key="5">
    <source>
        <dbReference type="ARBA" id="ARBA00023136"/>
    </source>
</evidence>
<sequence length="100" mass="11144">MASNDLATRQVVQPKELTFLQGNVAEISCTHTISTYERLFWYKARSDMAPEHIISGYKSADDMGPIKMTFNADKLSTSLIITNVQVSDSGLYHCAVRDAQ</sequence>
<dbReference type="AlphaFoldDB" id="A0A8T2KM77"/>
<dbReference type="OrthoDB" id="8947657at2759"/>
<dbReference type="InterPro" id="IPR013783">
    <property type="entry name" value="Ig-like_fold"/>
</dbReference>
<evidence type="ECO:0000256" key="7">
    <source>
        <dbReference type="ARBA" id="ARBA00023180"/>
    </source>
</evidence>
<evidence type="ECO:0000313" key="10">
    <source>
        <dbReference type="Proteomes" id="UP000812440"/>
    </source>
</evidence>
<comment type="caution">
    <text evidence="9">The sequence shown here is derived from an EMBL/GenBank/DDBJ whole genome shotgun (WGS) entry which is preliminary data.</text>
</comment>
<comment type="subcellular location">
    <subcellularLocation>
        <location evidence="1">Cell membrane</location>
    </subcellularLocation>
</comment>
<dbReference type="GO" id="GO:0002376">
    <property type="term" value="P:immune system process"/>
    <property type="evidence" value="ECO:0007669"/>
    <property type="project" value="UniProtKB-KW"/>
</dbReference>
<evidence type="ECO:0000256" key="2">
    <source>
        <dbReference type="ARBA" id="ARBA00022475"/>
    </source>
</evidence>
<dbReference type="SUPFAM" id="SSF48726">
    <property type="entry name" value="Immunoglobulin"/>
    <property type="match status" value="1"/>
</dbReference>
<evidence type="ECO:0000256" key="1">
    <source>
        <dbReference type="ARBA" id="ARBA00004236"/>
    </source>
</evidence>
<evidence type="ECO:0000256" key="3">
    <source>
        <dbReference type="ARBA" id="ARBA00022729"/>
    </source>
</evidence>
<dbReference type="Gene3D" id="2.60.40.10">
    <property type="entry name" value="Immunoglobulins"/>
    <property type="match status" value="1"/>
</dbReference>
<dbReference type="Pfam" id="PF07686">
    <property type="entry name" value="V-set"/>
    <property type="match status" value="1"/>
</dbReference>
<dbReference type="EMBL" id="JAACNH010000001">
    <property type="protein sequence ID" value="KAG8455486.1"/>
    <property type="molecule type" value="Genomic_DNA"/>
</dbReference>
<reference evidence="9" key="1">
    <citation type="thesis" date="2020" institute="ProQuest LLC" country="789 East Eisenhower Parkway, Ann Arbor, MI, USA">
        <title>Comparative Genomics and Chromosome Evolution.</title>
        <authorList>
            <person name="Mudd A.B."/>
        </authorList>
    </citation>
    <scope>NUCLEOTIDE SEQUENCE</scope>
    <source>
        <strain evidence="9">Female2</strain>
        <tissue evidence="9">Blood</tissue>
    </source>
</reference>
<dbReference type="InterPro" id="IPR013106">
    <property type="entry name" value="Ig_V-set"/>
</dbReference>
<dbReference type="InterPro" id="IPR052051">
    <property type="entry name" value="TCR_complex_component"/>
</dbReference>
<name>A0A8T2KM77_9PIPI</name>
<evidence type="ECO:0000256" key="4">
    <source>
        <dbReference type="ARBA" id="ARBA00022859"/>
    </source>
</evidence>
<keyword evidence="10" id="KW-1185">Reference proteome</keyword>
<dbReference type="SMART" id="SM00406">
    <property type="entry name" value="IGv"/>
    <property type="match status" value="1"/>
</dbReference>
<evidence type="ECO:0000313" key="9">
    <source>
        <dbReference type="EMBL" id="KAG8455486.1"/>
    </source>
</evidence>
<dbReference type="InterPro" id="IPR007110">
    <property type="entry name" value="Ig-like_dom"/>
</dbReference>
<feature type="domain" description="Ig-like" evidence="8">
    <location>
        <begin position="8"/>
        <end position="100"/>
    </location>
</feature>
<evidence type="ECO:0000259" key="8">
    <source>
        <dbReference type="PROSITE" id="PS50835"/>
    </source>
</evidence>
<keyword evidence="2" id="KW-1003">Cell membrane</keyword>
<dbReference type="GO" id="GO:0009617">
    <property type="term" value="P:response to bacterium"/>
    <property type="evidence" value="ECO:0007669"/>
    <property type="project" value="TreeGrafter"/>
</dbReference>
<protein>
    <recommendedName>
        <fullName evidence="8">Ig-like domain-containing protein</fullName>
    </recommendedName>
</protein>